<evidence type="ECO:0000256" key="1">
    <source>
        <dbReference type="SAM" id="MobiDB-lite"/>
    </source>
</evidence>
<name>A0A423VJI2_9PEZI</name>
<organism evidence="3 4">
    <name type="scientific">Cytospora leucostoma</name>
    <dbReference type="NCBI Taxonomy" id="1230097"/>
    <lineage>
        <taxon>Eukaryota</taxon>
        <taxon>Fungi</taxon>
        <taxon>Dikarya</taxon>
        <taxon>Ascomycota</taxon>
        <taxon>Pezizomycotina</taxon>
        <taxon>Sordariomycetes</taxon>
        <taxon>Sordariomycetidae</taxon>
        <taxon>Diaporthales</taxon>
        <taxon>Cytosporaceae</taxon>
        <taxon>Cytospora</taxon>
    </lineage>
</organism>
<dbReference type="InterPro" id="IPR046497">
    <property type="entry name" value="DUF6590"/>
</dbReference>
<dbReference type="EMBL" id="LKEB01000093">
    <property type="protein sequence ID" value="ROV91102.1"/>
    <property type="molecule type" value="Genomic_DNA"/>
</dbReference>
<reference evidence="3 4" key="1">
    <citation type="submission" date="2015-09" db="EMBL/GenBank/DDBJ databases">
        <title>Host preference determinants of Valsa canker pathogens revealed by comparative genomics.</title>
        <authorList>
            <person name="Yin Z."/>
            <person name="Huang L."/>
        </authorList>
    </citation>
    <scope>NUCLEOTIDE SEQUENCE [LARGE SCALE GENOMIC DNA]</scope>
    <source>
        <strain evidence="3 4">SXYLt</strain>
    </source>
</reference>
<evidence type="ECO:0000313" key="3">
    <source>
        <dbReference type="EMBL" id="ROV91102.1"/>
    </source>
</evidence>
<dbReference type="AlphaFoldDB" id="A0A423VJI2"/>
<sequence length="331" mass="37017">MSTTRESSDPELNNLGSIHNYEINAKFINLDISTQDQGSNQIYSQNHAHDHSLAHFGPQLNGGYSGATLPQLPVQRTSYPLSLGEGRRQSLTPYLPSLSPKSVPVGVTGSPVREPKDRIDETHRTGTGYRRTGLGLDSELLETTSKTLQMSSKVDFRKDAFELVGCGETQGQVRTPDFFHPGRVINPYSGKNHELDGRTLVVLSTTYAGFIECVALCRHSEHNGDERAVFYSTHAAVYRAGSSPPAGRERDRNEAVEVRLRDDGFTMRDHCHINFEQTWSLRTKFPVVDVGHVRLDQRRTLLATHLRVQTDLFNRTIGEFEYGPELKAPRA</sequence>
<feature type="domain" description="DUF6590" evidence="2">
    <location>
        <begin position="186"/>
        <end position="302"/>
    </location>
</feature>
<dbReference type="Pfam" id="PF20233">
    <property type="entry name" value="DUF6590"/>
    <property type="match status" value="1"/>
</dbReference>
<protein>
    <recommendedName>
        <fullName evidence="2">DUF6590 domain-containing protein</fullName>
    </recommendedName>
</protein>
<comment type="caution">
    <text evidence="3">The sequence shown here is derived from an EMBL/GenBank/DDBJ whole genome shotgun (WGS) entry which is preliminary data.</text>
</comment>
<gene>
    <name evidence="3" type="ORF">VPNG_09928</name>
</gene>
<evidence type="ECO:0000313" key="4">
    <source>
        <dbReference type="Proteomes" id="UP000285146"/>
    </source>
</evidence>
<feature type="compositionally biased region" description="Basic and acidic residues" evidence="1">
    <location>
        <begin position="113"/>
        <end position="124"/>
    </location>
</feature>
<dbReference type="OrthoDB" id="5232913at2759"/>
<accession>A0A423VJI2</accession>
<evidence type="ECO:0000259" key="2">
    <source>
        <dbReference type="Pfam" id="PF20233"/>
    </source>
</evidence>
<dbReference type="InParanoid" id="A0A423VJI2"/>
<keyword evidence="4" id="KW-1185">Reference proteome</keyword>
<proteinExistence type="predicted"/>
<feature type="region of interest" description="Disordered" evidence="1">
    <location>
        <begin position="96"/>
        <end position="131"/>
    </location>
</feature>
<dbReference type="Proteomes" id="UP000285146">
    <property type="component" value="Unassembled WGS sequence"/>
</dbReference>